<evidence type="ECO:0000313" key="2">
    <source>
        <dbReference type="EMBL" id="EIK63918.1"/>
    </source>
</evidence>
<protein>
    <submittedName>
        <fullName evidence="2">Uncharacterized protein</fullName>
    </submittedName>
</protein>
<gene>
    <name evidence="2" type="ORF">PflSS101_3921</name>
</gene>
<name>I4KGS8_9PSED</name>
<reference evidence="2" key="1">
    <citation type="journal article" date="2012" name="PLoS Genet.">
        <title>Comparative Genomics of Plant-Associated Pseudomonas spp.: Insights into Diversity and Inheritance of Traits Involved in Multitrophic Interactions.</title>
        <authorList>
            <person name="Loper J.E."/>
            <person name="Hassan K.A."/>
            <person name="Mavrodi D.V."/>
            <person name="Davis E.W.II."/>
            <person name="Lim C.K."/>
            <person name="Shaffer B.T."/>
            <person name="Elbourne L.D."/>
            <person name="Stockwell V.O."/>
            <person name="Hartney S.L."/>
            <person name="Breakwell K."/>
            <person name="Henkels M.D."/>
            <person name="Tetu S.G."/>
            <person name="Rangel L.I."/>
            <person name="Kidarsa T.A."/>
            <person name="Wilson N.L."/>
            <person name="van de Mortel J.E."/>
            <person name="Song C."/>
            <person name="Blumhagen R."/>
            <person name="Radune D."/>
            <person name="Hostetler J.B."/>
            <person name="Brinkac L.M."/>
            <person name="Durkin A.S."/>
            <person name="Kluepfel D.A."/>
            <person name="Wechter W.P."/>
            <person name="Anderson A.J."/>
            <person name="Kim Y.C."/>
            <person name="Pierson L.S.III."/>
            <person name="Pierson E.A."/>
            <person name="Lindow S.E."/>
            <person name="Kobayashi D.Y."/>
            <person name="Raaijmakers J.M."/>
            <person name="Weller D.M."/>
            <person name="Thomashow L.S."/>
            <person name="Allen A.E."/>
            <person name="Paulsen I.T."/>
        </authorList>
    </citation>
    <scope>NUCLEOTIDE SEQUENCE [LARGE SCALE GENOMIC DNA]</scope>
    <source>
        <strain evidence="2">SS101</strain>
    </source>
</reference>
<feature type="region of interest" description="Disordered" evidence="1">
    <location>
        <begin position="16"/>
        <end position="55"/>
    </location>
</feature>
<dbReference type="EMBL" id="AHPN01000001">
    <property type="protein sequence ID" value="EIK63918.1"/>
    <property type="molecule type" value="Genomic_DNA"/>
</dbReference>
<dbReference type="Proteomes" id="UP000003213">
    <property type="component" value="Chromosome"/>
</dbReference>
<comment type="caution">
    <text evidence="2">The sequence shown here is derived from an EMBL/GenBank/DDBJ whole genome shotgun (WGS) entry which is preliminary data.</text>
</comment>
<dbReference type="HOGENOM" id="CLU_2220883_0_0_6"/>
<sequence>MVFSEFKGQVLQLHMLRKSSTSTRQPPLDHFSSKDRSNSATSSARPMPRTLHKSRSCTISKRRVPLSTSLMNDCGRPRAFEHCTWVRPDAFLCFFSRVSRTACSGL</sequence>
<dbReference type="AlphaFoldDB" id="I4KGS8"/>
<accession>I4KGS8</accession>
<evidence type="ECO:0000256" key="1">
    <source>
        <dbReference type="SAM" id="MobiDB-lite"/>
    </source>
</evidence>
<proteinExistence type="predicted"/>
<organism evidence="2">
    <name type="scientific">Pseudomonas lactis</name>
    <dbReference type="NCBI Taxonomy" id="1615674"/>
    <lineage>
        <taxon>Bacteria</taxon>
        <taxon>Pseudomonadati</taxon>
        <taxon>Pseudomonadota</taxon>
        <taxon>Gammaproteobacteria</taxon>
        <taxon>Pseudomonadales</taxon>
        <taxon>Pseudomonadaceae</taxon>
        <taxon>Pseudomonas</taxon>
    </lineage>
</organism>